<dbReference type="Proteomes" id="UP001221757">
    <property type="component" value="Unassembled WGS sequence"/>
</dbReference>
<feature type="compositionally biased region" description="Basic and acidic residues" evidence="1">
    <location>
        <begin position="24"/>
        <end position="56"/>
    </location>
</feature>
<keyword evidence="3" id="KW-1185">Reference proteome</keyword>
<sequence>MGIVHKWGTAPWERGMRDVRLKTEPKEVEMRVQEKEVEVEADKEPEQPKDVEKDGEGDAEMPLAGASKRVTATCPRTRLCLARRPPAHLWLDPVSYFGLFFSSLGYRVRRRTYGRKPASCPDATETRILQRCIHPRCWARRCRLQRLRWISAPRNVVIPL</sequence>
<dbReference type="AlphaFoldDB" id="A0AAD7GMT0"/>
<evidence type="ECO:0000313" key="3">
    <source>
        <dbReference type="Proteomes" id="UP001221757"/>
    </source>
</evidence>
<feature type="region of interest" description="Disordered" evidence="1">
    <location>
        <begin position="24"/>
        <end position="67"/>
    </location>
</feature>
<evidence type="ECO:0000313" key="2">
    <source>
        <dbReference type="EMBL" id="KAJ7698318.1"/>
    </source>
</evidence>
<gene>
    <name evidence="2" type="ORF">B0H17DRAFT_332324</name>
</gene>
<protein>
    <submittedName>
        <fullName evidence="2">Uncharacterized protein</fullName>
    </submittedName>
</protein>
<name>A0AAD7GMT0_MYCRO</name>
<evidence type="ECO:0000256" key="1">
    <source>
        <dbReference type="SAM" id="MobiDB-lite"/>
    </source>
</evidence>
<proteinExistence type="predicted"/>
<organism evidence="2 3">
    <name type="scientific">Mycena rosella</name>
    <name type="common">Pink bonnet</name>
    <name type="synonym">Agaricus rosellus</name>
    <dbReference type="NCBI Taxonomy" id="1033263"/>
    <lineage>
        <taxon>Eukaryota</taxon>
        <taxon>Fungi</taxon>
        <taxon>Dikarya</taxon>
        <taxon>Basidiomycota</taxon>
        <taxon>Agaricomycotina</taxon>
        <taxon>Agaricomycetes</taxon>
        <taxon>Agaricomycetidae</taxon>
        <taxon>Agaricales</taxon>
        <taxon>Marasmiineae</taxon>
        <taxon>Mycenaceae</taxon>
        <taxon>Mycena</taxon>
    </lineage>
</organism>
<reference evidence="2" key="1">
    <citation type="submission" date="2023-03" db="EMBL/GenBank/DDBJ databases">
        <title>Massive genome expansion in bonnet fungi (Mycena s.s.) driven by repeated elements and novel gene families across ecological guilds.</title>
        <authorList>
            <consortium name="Lawrence Berkeley National Laboratory"/>
            <person name="Harder C.B."/>
            <person name="Miyauchi S."/>
            <person name="Viragh M."/>
            <person name="Kuo A."/>
            <person name="Thoen E."/>
            <person name="Andreopoulos B."/>
            <person name="Lu D."/>
            <person name="Skrede I."/>
            <person name="Drula E."/>
            <person name="Henrissat B."/>
            <person name="Morin E."/>
            <person name="Kohler A."/>
            <person name="Barry K."/>
            <person name="LaButti K."/>
            <person name="Morin E."/>
            <person name="Salamov A."/>
            <person name="Lipzen A."/>
            <person name="Mereny Z."/>
            <person name="Hegedus B."/>
            <person name="Baldrian P."/>
            <person name="Stursova M."/>
            <person name="Weitz H."/>
            <person name="Taylor A."/>
            <person name="Grigoriev I.V."/>
            <person name="Nagy L.G."/>
            <person name="Martin F."/>
            <person name="Kauserud H."/>
        </authorList>
    </citation>
    <scope>NUCLEOTIDE SEQUENCE</scope>
    <source>
        <strain evidence="2">CBHHK067</strain>
    </source>
</reference>
<accession>A0AAD7GMT0</accession>
<comment type="caution">
    <text evidence="2">The sequence shown here is derived from an EMBL/GenBank/DDBJ whole genome shotgun (WGS) entry which is preliminary data.</text>
</comment>
<dbReference type="EMBL" id="JARKIE010000026">
    <property type="protein sequence ID" value="KAJ7698318.1"/>
    <property type="molecule type" value="Genomic_DNA"/>
</dbReference>